<feature type="transmembrane region" description="Helical" evidence="1">
    <location>
        <begin position="308"/>
        <end position="327"/>
    </location>
</feature>
<evidence type="ECO:0000313" key="3">
    <source>
        <dbReference type="Proteomes" id="UP001164746"/>
    </source>
</evidence>
<organism evidence="2 3">
    <name type="scientific">Mya arenaria</name>
    <name type="common">Soft-shell clam</name>
    <dbReference type="NCBI Taxonomy" id="6604"/>
    <lineage>
        <taxon>Eukaryota</taxon>
        <taxon>Metazoa</taxon>
        <taxon>Spiralia</taxon>
        <taxon>Lophotrochozoa</taxon>
        <taxon>Mollusca</taxon>
        <taxon>Bivalvia</taxon>
        <taxon>Autobranchia</taxon>
        <taxon>Heteroconchia</taxon>
        <taxon>Euheterodonta</taxon>
        <taxon>Imparidentia</taxon>
        <taxon>Neoheterodontei</taxon>
        <taxon>Myida</taxon>
        <taxon>Myoidea</taxon>
        <taxon>Myidae</taxon>
        <taxon>Mya</taxon>
    </lineage>
</organism>
<evidence type="ECO:0000256" key="1">
    <source>
        <dbReference type="SAM" id="Phobius"/>
    </source>
</evidence>
<feature type="transmembrane region" description="Helical" evidence="1">
    <location>
        <begin position="390"/>
        <end position="410"/>
    </location>
</feature>
<dbReference type="PANTHER" id="PTHR20765">
    <property type="entry name" value="SOLUTE CARRIER FAMILY 43 MEMBER 3-RELATED"/>
    <property type="match status" value="1"/>
</dbReference>
<dbReference type="InterPro" id="IPR027197">
    <property type="entry name" value="SLC43A3"/>
</dbReference>
<name>A0ABY7DIS3_MYAAR</name>
<keyword evidence="1" id="KW-0472">Membrane</keyword>
<dbReference type="Proteomes" id="UP001164746">
    <property type="component" value="Chromosome 2"/>
</dbReference>
<proteinExistence type="predicted"/>
<reference evidence="2" key="1">
    <citation type="submission" date="2022-11" db="EMBL/GenBank/DDBJ databases">
        <title>Centuries of genome instability and evolution in soft-shell clam transmissible cancer (bioRxiv).</title>
        <authorList>
            <person name="Hart S.F.M."/>
            <person name="Yonemitsu M.A."/>
            <person name="Giersch R.M."/>
            <person name="Beal B.F."/>
            <person name="Arriagada G."/>
            <person name="Davis B.W."/>
            <person name="Ostrander E.A."/>
            <person name="Goff S.P."/>
            <person name="Metzger M.J."/>
        </authorList>
    </citation>
    <scope>NUCLEOTIDE SEQUENCE</scope>
    <source>
        <strain evidence="2">MELC-2E11</strain>
        <tissue evidence="2">Siphon/mantle</tissue>
    </source>
</reference>
<feature type="transmembrane region" description="Helical" evidence="1">
    <location>
        <begin position="149"/>
        <end position="166"/>
    </location>
</feature>
<dbReference type="PANTHER" id="PTHR20765:SF1">
    <property type="entry name" value="EQUILIBRATIVE NUCLEOBASE TRANSPORTER 1"/>
    <property type="match status" value="1"/>
</dbReference>
<feature type="transmembrane region" description="Helical" evidence="1">
    <location>
        <begin position="204"/>
        <end position="225"/>
    </location>
</feature>
<dbReference type="Pfam" id="PF07690">
    <property type="entry name" value="MFS_1"/>
    <property type="match status" value="1"/>
</dbReference>
<keyword evidence="1" id="KW-0812">Transmembrane</keyword>
<feature type="transmembrane region" description="Helical" evidence="1">
    <location>
        <begin position="116"/>
        <end position="137"/>
    </location>
</feature>
<feature type="transmembrane region" description="Helical" evidence="1">
    <location>
        <begin position="231"/>
        <end position="253"/>
    </location>
</feature>
<feature type="transmembrane region" description="Helical" evidence="1">
    <location>
        <begin position="347"/>
        <end position="369"/>
    </location>
</feature>
<feature type="transmembrane region" description="Helical" evidence="1">
    <location>
        <begin position="450"/>
        <end position="472"/>
    </location>
</feature>
<feature type="transmembrane region" description="Helical" evidence="1">
    <location>
        <begin position="172"/>
        <end position="192"/>
    </location>
</feature>
<accession>A0ABY7DIS3</accession>
<dbReference type="InterPro" id="IPR036259">
    <property type="entry name" value="MFS_trans_sf"/>
</dbReference>
<protein>
    <submittedName>
        <fullName evidence="2">S43A3-like protein</fullName>
    </submittedName>
</protein>
<feature type="transmembrane region" description="Helical" evidence="1">
    <location>
        <begin position="484"/>
        <end position="504"/>
    </location>
</feature>
<gene>
    <name evidence="2" type="ORF">MAR_030279</name>
</gene>
<feature type="transmembrane region" description="Helical" evidence="1">
    <location>
        <begin position="16"/>
        <end position="36"/>
    </location>
</feature>
<keyword evidence="3" id="KW-1185">Reference proteome</keyword>
<dbReference type="SUPFAM" id="SSF103473">
    <property type="entry name" value="MFS general substrate transporter"/>
    <property type="match status" value="1"/>
</dbReference>
<feature type="transmembrane region" description="Helical" evidence="1">
    <location>
        <begin position="416"/>
        <end position="438"/>
    </location>
</feature>
<keyword evidence="1" id="KW-1133">Transmembrane helix</keyword>
<dbReference type="EMBL" id="CP111013">
    <property type="protein sequence ID" value="WAQ97589.1"/>
    <property type="molecule type" value="Genomic_DNA"/>
</dbReference>
<dbReference type="Gene3D" id="1.20.1250.20">
    <property type="entry name" value="MFS general substrate transporter like domains"/>
    <property type="match status" value="1"/>
</dbReference>
<sequence>MVLSDSSNGDIGWKKWLIAGWAFMECLFFGGLLYGWGSIVFVLKDEGIYADLCPRTGNTSGSGNITHDVTFVPVKSQNETGNNTGYIVNSTDATLSPGSGAPAGGKDVICKPQDSNYALCFTIGSALFCLGCAVLGHVNYKYGTRVTRILSFLTFVAGTLMMAFISKEHPWLMFPGLSLMGIGGLPILVTNTQVSNLFSTGSSTFVGLLCGGFDMSSAVLLMLAYEGGFSRQYMFLLICGAHLLVLVSTFFFLPREFIPRPKVKVIEREVAENEEVGIKLIDKSANVEVNPPRATRPSLRSCMLKPMFVSHVLWLSILQVRFYYFVGSINQYLNRLFDEDKDEVSKFTNMCFTIMMGGLITSPMAGIVYDLVKKLCKDGKSQPYREVLPAALPLAVGSLLAVLLSVLVLIPSTGLLYLIFVVMTLFRSFLYSMAAAFLSAVFPSEYFGMLYGVMIVCGGVVGFLQFAFFKWSEMYAEGPLHANIFQLVLVTISFIHPLFLWITCSREEKKFKIMAVLINTFPLRKQNCNGYLTVNIEI</sequence>
<evidence type="ECO:0000313" key="2">
    <source>
        <dbReference type="EMBL" id="WAQ97589.1"/>
    </source>
</evidence>
<dbReference type="CDD" id="cd06174">
    <property type="entry name" value="MFS"/>
    <property type="match status" value="1"/>
</dbReference>
<dbReference type="InterPro" id="IPR011701">
    <property type="entry name" value="MFS"/>
</dbReference>